<evidence type="ECO:0000313" key="4">
    <source>
        <dbReference type="EMBL" id="BDI07676.1"/>
    </source>
</evidence>
<proteinExistence type="inferred from homology"/>
<protein>
    <submittedName>
        <fullName evidence="4">RND transporter</fullName>
    </submittedName>
</protein>
<dbReference type="InterPro" id="IPR058625">
    <property type="entry name" value="MdtA-like_BSH"/>
</dbReference>
<dbReference type="Gene3D" id="1.10.287.470">
    <property type="entry name" value="Helix hairpin bin"/>
    <property type="match status" value="1"/>
</dbReference>
<dbReference type="Pfam" id="PF25917">
    <property type="entry name" value="BSH_RND"/>
    <property type="match status" value="1"/>
</dbReference>
<dbReference type="Gene3D" id="2.40.50.100">
    <property type="match status" value="1"/>
</dbReference>
<evidence type="ECO:0000259" key="3">
    <source>
        <dbReference type="Pfam" id="PF25954"/>
    </source>
</evidence>
<gene>
    <name evidence="4" type="ORF">CATMQ487_46460</name>
</gene>
<dbReference type="InterPro" id="IPR058792">
    <property type="entry name" value="Beta-barrel_RND_2"/>
</dbReference>
<dbReference type="Pfam" id="PF25954">
    <property type="entry name" value="Beta-barrel_RND_2"/>
    <property type="match status" value="1"/>
</dbReference>
<feature type="domain" description="CusB-like beta-barrel" evidence="3">
    <location>
        <begin position="237"/>
        <end position="311"/>
    </location>
</feature>
<dbReference type="RefSeq" id="WP_251970847.1">
    <property type="nucleotide sequence ID" value="NZ_AP025730.1"/>
</dbReference>
<evidence type="ECO:0000256" key="1">
    <source>
        <dbReference type="ARBA" id="ARBA00009477"/>
    </source>
</evidence>
<dbReference type="PANTHER" id="PTHR30469:SF15">
    <property type="entry name" value="HLYD FAMILY OF SECRETION PROTEINS"/>
    <property type="match status" value="1"/>
</dbReference>
<reference evidence="4" key="1">
    <citation type="submission" date="2022-04" db="EMBL/GenBank/DDBJ databases">
        <title>Whole genome sequence of Sphaerotilus sp. FB-5.</title>
        <authorList>
            <person name="Takeda M."/>
            <person name="Narihara S."/>
            <person name="Akimoto M."/>
            <person name="Akimoto R."/>
            <person name="Nishiyashiki S."/>
            <person name="Murakami T."/>
        </authorList>
    </citation>
    <scope>NUCLEOTIDE SEQUENCE</scope>
    <source>
        <strain evidence="4">FB-5</strain>
    </source>
</reference>
<feature type="domain" description="Multidrug resistance protein MdtA-like barrel-sandwich hybrid" evidence="2">
    <location>
        <begin position="73"/>
        <end position="228"/>
    </location>
</feature>
<sequence>MNSSSLWKRRAGLGIGALVLIGALAWVAVKSGPWAPTRVTMTRVANGALQPALFGIGTVEARRSHLLGPTATARVLKVHVDVGDLVQPGQLLAELDPVDLDQRVAALDASLTRARSLVTSAEAQQRDAQARRELATANARRYAELSAQEFISAGALEARQQEQRSADAAVQAADAALAASRQDLQRLGAERAGLSQQRDRLRLSAPAAGVIASREAEPGSTVVAGQAVLRLIDPASLWLKVRFDQGRAAGLAAGQPAQVALRSRPGQVLPGRIARLEPLGDAVTEERIAQVALDALPAGLTVGELAEVTVQLAPTTDRPWVPNAALQQRGGQTGVWRVAEGRPVFTPLQLGSGDLDGRVQVLDGLKAGDAIIVYSEKALSADARLRVVDALAGGSAGSTGLAK</sequence>
<accession>A0ABM7YSR8</accession>
<dbReference type="NCBIfam" id="TIGR01730">
    <property type="entry name" value="RND_mfp"/>
    <property type="match status" value="1"/>
</dbReference>
<dbReference type="SUPFAM" id="SSF111369">
    <property type="entry name" value="HlyD-like secretion proteins"/>
    <property type="match status" value="1"/>
</dbReference>
<organism evidence="4 5">
    <name type="scientific">Sphaerotilus microaerophilus</name>
    <dbReference type="NCBI Taxonomy" id="2914710"/>
    <lineage>
        <taxon>Bacteria</taxon>
        <taxon>Pseudomonadati</taxon>
        <taxon>Pseudomonadota</taxon>
        <taxon>Betaproteobacteria</taxon>
        <taxon>Burkholderiales</taxon>
        <taxon>Sphaerotilaceae</taxon>
        <taxon>Sphaerotilus</taxon>
    </lineage>
</organism>
<dbReference type="EMBL" id="AP025730">
    <property type="protein sequence ID" value="BDI07676.1"/>
    <property type="molecule type" value="Genomic_DNA"/>
</dbReference>
<comment type="similarity">
    <text evidence="1">Belongs to the membrane fusion protein (MFP) (TC 8.A.1) family.</text>
</comment>
<dbReference type="Gene3D" id="2.40.30.170">
    <property type="match status" value="1"/>
</dbReference>
<dbReference type="PANTHER" id="PTHR30469">
    <property type="entry name" value="MULTIDRUG RESISTANCE PROTEIN MDTA"/>
    <property type="match status" value="1"/>
</dbReference>
<name>A0ABM7YSR8_9BURK</name>
<dbReference type="InterPro" id="IPR006143">
    <property type="entry name" value="RND_pump_MFP"/>
</dbReference>
<dbReference type="Proteomes" id="UP001057498">
    <property type="component" value="Chromosome"/>
</dbReference>
<keyword evidence="5" id="KW-1185">Reference proteome</keyword>
<evidence type="ECO:0000313" key="5">
    <source>
        <dbReference type="Proteomes" id="UP001057498"/>
    </source>
</evidence>
<evidence type="ECO:0000259" key="2">
    <source>
        <dbReference type="Pfam" id="PF25917"/>
    </source>
</evidence>
<dbReference type="Gene3D" id="2.40.420.20">
    <property type="match status" value="1"/>
</dbReference>